<gene>
    <name evidence="3" type="ORF">ARMA_1781</name>
    <name evidence="4" type="ORF">SE16_03895</name>
</gene>
<protein>
    <submittedName>
        <fullName evidence="4">Transcriptional regulator</fullName>
    </submittedName>
</protein>
<evidence type="ECO:0000313" key="4">
    <source>
        <dbReference type="EMBL" id="KPL89568.1"/>
    </source>
</evidence>
<dbReference type="InterPro" id="IPR052513">
    <property type="entry name" value="Thioester_dehydratase-like"/>
</dbReference>
<dbReference type="Proteomes" id="UP000037784">
    <property type="component" value="Unassembled WGS sequence"/>
</dbReference>
<dbReference type="PANTHER" id="PTHR34075">
    <property type="entry name" value="BLR3430 PROTEIN"/>
    <property type="match status" value="1"/>
</dbReference>
<dbReference type="Pfam" id="PF01796">
    <property type="entry name" value="OB_ChsH2_C"/>
    <property type="match status" value="1"/>
</dbReference>
<dbReference type="OrthoDB" id="7595207at2"/>
<feature type="domain" description="ChsH2 C-terminal OB-fold" evidence="1">
    <location>
        <begin position="48"/>
        <end position="109"/>
    </location>
</feature>
<keyword evidence="5" id="KW-1185">Reference proteome</keyword>
<reference evidence="3 5" key="1">
    <citation type="journal article" date="2015" name="Genome Announc.">
        <title>Draft Genome Sequence of a Heterotrophic Facultative Anaerobic Thermophilic Bacterium, Ardenticatena maritima Strain 110ST.</title>
        <authorList>
            <person name="Kawaichi S."/>
            <person name="Yoshida T."/>
            <person name="Sako Y."/>
            <person name="Nakamura R."/>
        </authorList>
    </citation>
    <scope>NUCLEOTIDE SEQUENCE [LARGE SCALE GENOMIC DNA]</scope>
    <source>
        <strain evidence="3 5">110S</strain>
    </source>
</reference>
<proteinExistence type="predicted"/>
<feature type="domain" description="ChsH2 rubredoxin-like zinc ribbon" evidence="2">
    <location>
        <begin position="12"/>
        <end position="44"/>
    </location>
</feature>
<dbReference type="Proteomes" id="UP000050502">
    <property type="component" value="Unassembled WGS sequence"/>
</dbReference>
<organism evidence="3 5">
    <name type="scientific">Ardenticatena maritima</name>
    <dbReference type="NCBI Taxonomy" id="872965"/>
    <lineage>
        <taxon>Bacteria</taxon>
        <taxon>Bacillati</taxon>
        <taxon>Chloroflexota</taxon>
        <taxon>Ardenticatenia</taxon>
        <taxon>Ardenticatenales</taxon>
        <taxon>Ardenticatenaceae</taxon>
        <taxon>Ardenticatena</taxon>
    </lineage>
</organism>
<dbReference type="InParanoid" id="A0A0N0RFQ3"/>
<dbReference type="InterPro" id="IPR002878">
    <property type="entry name" value="ChsH2_C"/>
</dbReference>
<evidence type="ECO:0000313" key="3">
    <source>
        <dbReference type="EMBL" id="GAP63358.1"/>
    </source>
</evidence>
<evidence type="ECO:0000259" key="1">
    <source>
        <dbReference type="Pfam" id="PF01796"/>
    </source>
</evidence>
<dbReference type="EMBL" id="BBZA01000138">
    <property type="protein sequence ID" value="GAP63358.1"/>
    <property type="molecule type" value="Genomic_DNA"/>
</dbReference>
<sequence>MDIPRHWRLRNQRYKLEGSRCARCGTLAFPPRPVCRACRSRDMEPYTFSGRGTVYSYSVVYQSPEGFEDYVPYVVALIDLEEGVRITAQLTDVNPDEVYIGMPVEMVVRKIREDGERGLIVYGYKFRPPLSA</sequence>
<reference evidence="4 6" key="2">
    <citation type="submission" date="2015-07" db="EMBL/GenBank/DDBJ databases">
        <title>Whole genome sequence of Ardenticatena maritima DSM 23922.</title>
        <authorList>
            <person name="Hemp J."/>
            <person name="Ward L.M."/>
            <person name="Pace L.A."/>
            <person name="Fischer W.W."/>
        </authorList>
    </citation>
    <scope>NUCLEOTIDE SEQUENCE [LARGE SCALE GENOMIC DNA]</scope>
    <source>
        <strain evidence="4 6">110S</strain>
    </source>
</reference>
<name>A0A0N0RFQ3_9CHLR</name>
<dbReference type="Gene3D" id="6.10.30.10">
    <property type="match status" value="1"/>
</dbReference>
<accession>A0A0N0RFQ3</accession>
<dbReference type="InterPro" id="IPR012340">
    <property type="entry name" value="NA-bd_OB-fold"/>
</dbReference>
<evidence type="ECO:0000313" key="6">
    <source>
        <dbReference type="Proteomes" id="UP000050502"/>
    </source>
</evidence>
<dbReference type="PANTHER" id="PTHR34075:SF5">
    <property type="entry name" value="BLR3430 PROTEIN"/>
    <property type="match status" value="1"/>
</dbReference>
<reference evidence="5" key="3">
    <citation type="submission" date="2015-08" db="EMBL/GenBank/DDBJ databases">
        <title>Draft Genome Sequence of a Heterotrophic Facultative Anaerobic Bacterium Ardenticatena maritima Strain 110S.</title>
        <authorList>
            <person name="Kawaichi S."/>
            <person name="Yoshida T."/>
            <person name="Sako Y."/>
            <person name="Nakamura R."/>
        </authorList>
    </citation>
    <scope>NUCLEOTIDE SEQUENCE [LARGE SCALE GENOMIC DNA]</scope>
    <source>
        <strain evidence="5">110S</strain>
    </source>
</reference>
<dbReference type="Pfam" id="PF12172">
    <property type="entry name" value="zf-ChsH2"/>
    <property type="match status" value="1"/>
</dbReference>
<dbReference type="AlphaFoldDB" id="A0A0N0RFQ3"/>
<dbReference type="STRING" id="872965.SE16_03895"/>
<comment type="caution">
    <text evidence="3">The sequence shown here is derived from an EMBL/GenBank/DDBJ whole genome shotgun (WGS) entry which is preliminary data.</text>
</comment>
<dbReference type="EMBL" id="LGKN01000003">
    <property type="protein sequence ID" value="KPL89568.1"/>
    <property type="molecule type" value="Genomic_DNA"/>
</dbReference>
<dbReference type="RefSeq" id="WP_054493205.1">
    <property type="nucleotide sequence ID" value="NZ_BBZA01000138.1"/>
</dbReference>
<evidence type="ECO:0000259" key="2">
    <source>
        <dbReference type="Pfam" id="PF12172"/>
    </source>
</evidence>
<dbReference type="InterPro" id="IPR022002">
    <property type="entry name" value="ChsH2_Znr"/>
</dbReference>
<evidence type="ECO:0000313" key="5">
    <source>
        <dbReference type="Proteomes" id="UP000037784"/>
    </source>
</evidence>
<dbReference type="SUPFAM" id="SSF50249">
    <property type="entry name" value="Nucleic acid-binding proteins"/>
    <property type="match status" value="1"/>
</dbReference>